<accession>M8B205</accession>
<sequence>MDGRASVAVPSVCIQIPDQLQLRTTPFEPQKAILTPRIRSGVDGCDAAPPEHRLTVLAMQLAVLEKAVSRLGTLAFVWATVVLLGGFAITLSRTDFWCITVLLLTEGARIQGRSHELQWQQRVLSAIMVEKTKILNIFLCLAVQMLRFMEPGDLRACLAVASVTEKALVQMLLHILREYKRPCMTIPWIRRYAIELTVAMMQLDPRYMALFVEHGMEGVLRHIAGTTSELECFNAFSGSVGLSRHVVCIGADEDILKFPALELDLFILGVCTYFFL</sequence>
<dbReference type="PANTHER" id="PTHR33115:SF60">
    <property type="entry name" value="DUF4220 DOMAIN-CONTAINING PROTEIN"/>
    <property type="match status" value="1"/>
</dbReference>
<organism evidence="1">
    <name type="scientific">Aegilops tauschii</name>
    <name type="common">Tausch's goatgrass</name>
    <name type="synonym">Aegilops squarrosa</name>
    <dbReference type="NCBI Taxonomy" id="37682"/>
    <lineage>
        <taxon>Eukaryota</taxon>
        <taxon>Viridiplantae</taxon>
        <taxon>Streptophyta</taxon>
        <taxon>Embryophyta</taxon>
        <taxon>Tracheophyta</taxon>
        <taxon>Spermatophyta</taxon>
        <taxon>Magnoliopsida</taxon>
        <taxon>Liliopsida</taxon>
        <taxon>Poales</taxon>
        <taxon>Poaceae</taxon>
        <taxon>BOP clade</taxon>
        <taxon>Pooideae</taxon>
        <taxon>Triticodae</taxon>
        <taxon>Triticeae</taxon>
        <taxon>Triticinae</taxon>
        <taxon>Aegilops</taxon>
    </lineage>
</organism>
<dbReference type="EnsemblPlants" id="EMT08046">
    <property type="protein sequence ID" value="EMT08046"/>
    <property type="gene ID" value="F775_22578"/>
</dbReference>
<dbReference type="AlphaFoldDB" id="M8B205"/>
<protein>
    <submittedName>
        <fullName evidence="1">Uncharacterized protein</fullName>
    </submittedName>
</protein>
<dbReference type="PANTHER" id="PTHR33115">
    <property type="entry name" value="ARM REPEAT SUPERFAMILY PROTEIN"/>
    <property type="match status" value="1"/>
</dbReference>
<name>M8B205_AEGTA</name>
<evidence type="ECO:0000313" key="1">
    <source>
        <dbReference type="EnsemblPlants" id="EMT08046"/>
    </source>
</evidence>
<proteinExistence type="predicted"/>
<reference evidence="1" key="1">
    <citation type="submission" date="2015-06" db="UniProtKB">
        <authorList>
            <consortium name="EnsemblPlants"/>
        </authorList>
    </citation>
    <scope>IDENTIFICATION</scope>
</reference>